<name>A0AAW0G032_9APHY</name>
<dbReference type="PRINTS" id="PR00081">
    <property type="entry name" value="GDHRDH"/>
</dbReference>
<dbReference type="PANTHER" id="PTHR47534">
    <property type="entry name" value="YALI0E05731P"/>
    <property type="match status" value="1"/>
</dbReference>
<protein>
    <submittedName>
        <fullName evidence="2">Uncharacterized protein</fullName>
    </submittedName>
</protein>
<sequence length="288" mass="31609">MNKDSSFTWIPKKLSDLRLSVLIVGGTGGLGRAISRALLAAGADVTVVGRTFKDEDTKIKFVKADLSSIKESEKTARELDVSNTDILLFTTGIFAANSRQETAEGLERDMATSYLNRLVMLRILVPKLKKTSALGFAPRVFLMGFPGNQQLGNINDLNLEGKYSMWQAHMTTVAGNEALIYDSVDKYQGVHFYGLNPGLVKTGIRNNLLGENSWVSSMIESLIGWFTPTPEGYADKISPILIAPELEKRNGGIFDNKGNALFPSKGMTTEYSKKFVTESETLLKNKGL</sequence>
<dbReference type="InterPro" id="IPR036291">
    <property type="entry name" value="NAD(P)-bd_dom_sf"/>
</dbReference>
<reference evidence="2 3" key="1">
    <citation type="submission" date="2022-09" db="EMBL/GenBank/DDBJ databases">
        <authorList>
            <person name="Palmer J.M."/>
        </authorList>
    </citation>
    <scope>NUCLEOTIDE SEQUENCE [LARGE SCALE GENOMIC DNA]</scope>
    <source>
        <strain evidence="2 3">DSM 7382</strain>
    </source>
</reference>
<gene>
    <name evidence="2" type="ORF">QCA50_012151</name>
</gene>
<dbReference type="Proteomes" id="UP001385951">
    <property type="component" value="Unassembled WGS sequence"/>
</dbReference>
<dbReference type="EMBL" id="JASBNA010000023">
    <property type="protein sequence ID" value="KAK7684902.1"/>
    <property type="molecule type" value="Genomic_DNA"/>
</dbReference>
<keyword evidence="3" id="KW-1185">Reference proteome</keyword>
<dbReference type="SUPFAM" id="SSF51735">
    <property type="entry name" value="NAD(P)-binding Rossmann-fold domains"/>
    <property type="match status" value="1"/>
</dbReference>
<dbReference type="Pfam" id="PF00106">
    <property type="entry name" value="adh_short"/>
    <property type="match status" value="1"/>
</dbReference>
<dbReference type="Gene3D" id="3.40.50.720">
    <property type="entry name" value="NAD(P)-binding Rossmann-like Domain"/>
    <property type="match status" value="1"/>
</dbReference>
<dbReference type="InterPro" id="IPR002347">
    <property type="entry name" value="SDR_fam"/>
</dbReference>
<dbReference type="GO" id="GO:0016491">
    <property type="term" value="F:oxidoreductase activity"/>
    <property type="evidence" value="ECO:0007669"/>
    <property type="project" value="UniProtKB-KW"/>
</dbReference>
<evidence type="ECO:0000313" key="3">
    <source>
        <dbReference type="Proteomes" id="UP001385951"/>
    </source>
</evidence>
<evidence type="ECO:0000313" key="2">
    <source>
        <dbReference type="EMBL" id="KAK7684902.1"/>
    </source>
</evidence>
<organism evidence="2 3">
    <name type="scientific">Cerrena zonata</name>
    <dbReference type="NCBI Taxonomy" id="2478898"/>
    <lineage>
        <taxon>Eukaryota</taxon>
        <taxon>Fungi</taxon>
        <taxon>Dikarya</taxon>
        <taxon>Basidiomycota</taxon>
        <taxon>Agaricomycotina</taxon>
        <taxon>Agaricomycetes</taxon>
        <taxon>Polyporales</taxon>
        <taxon>Cerrenaceae</taxon>
        <taxon>Cerrena</taxon>
    </lineage>
</organism>
<proteinExistence type="predicted"/>
<dbReference type="InterPro" id="IPR052228">
    <property type="entry name" value="Sec_Metab_Biosynth_Oxidored"/>
</dbReference>
<dbReference type="PANTHER" id="PTHR47534:SF3">
    <property type="entry name" value="ALCOHOL DEHYDROGENASE-LIKE C-TERMINAL DOMAIN-CONTAINING PROTEIN"/>
    <property type="match status" value="1"/>
</dbReference>
<comment type="caution">
    <text evidence="2">The sequence shown here is derived from an EMBL/GenBank/DDBJ whole genome shotgun (WGS) entry which is preliminary data.</text>
</comment>
<keyword evidence="1" id="KW-0560">Oxidoreductase</keyword>
<dbReference type="AlphaFoldDB" id="A0AAW0G032"/>
<evidence type="ECO:0000256" key="1">
    <source>
        <dbReference type="ARBA" id="ARBA00023002"/>
    </source>
</evidence>
<accession>A0AAW0G032</accession>